<name>A0AAN9UYJ2_9PEZI</name>
<evidence type="ECO:0000259" key="2">
    <source>
        <dbReference type="Pfam" id="PF10441"/>
    </source>
</evidence>
<evidence type="ECO:0000256" key="1">
    <source>
        <dbReference type="SAM" id="MobiDB-lite"/>
    </source>
</evidence>
<dbReference type="InterPro" id="IPR052609">
    <property type="entry name" value="Ribosome_Biogenesis_Reg"/>
</dbReference>
<organism evidence="3 4">
    <name type="scientific">Diatrype stigma</name>
    <dbReference type="NCBI Taxonomy" id="117547"/>
    <lineage>
        <taxon>Eukaryota</taxon>
        <taxon>Fungi</taxon>
        <taxon>Dikarya</taxon>
        <taxon>Ascomycota</taxon>
        <taxon>Pezizomycotina</taxon>
        <taxon>Sordariomycetes</taxon>
        <taxon>Xylariomycetidae</taxon>
        <taxon>Xylariales</taxon>
        <taxon>Diatrypaceae</taxon>
        <taxon>Diatrype</taxon>
    </lineage>
</organism>
<dbReference type="InterPro" id="IPR018849">
    <property type="entry name" value="Urb2/Npa2_C"/>
</dbReference>
<protein>
    <recommendedName>
        <fullName evidence="2">Nucleolar 27S pre-rRNA processing Urb2/Npa2 C-terminal domain-containing protein</fullName>
    </recommendedName>
</protein>
<proteinExistence type="predicted"/>
<dbReference type="GO" id="GO:0042254">
    <property type="term" value="P:ribosome biogenesis"/>
    <property type="evidence" value="ECO:0007669"/>
    <property type="project" value="TreeGrafter"/>
</dbReference>
<keyword evidence="4" id="KW-1185">Reference proteome</keyword>
<accession>A0AAN9UYJ2</accession>
<feature type="region of interest" description="Disordered" evidence="1">
    <location>
        <begin position="127"/>
        <end position="147"/>
    </location>
</feature>
<gene>
    <name evidence="3" type="ORF">SLS62_006429</name>
</gene>
<evidence type="ECO:0000313" key="3">
    <source>
        <dbReference type="EMBL" id="KAK7751604.1"/>
    </source>
</evidence>
<feature type="region of interest" description="Disordered" evidence="1">
    <location>
        <begin position="1239"/>
        <end position="1260"/>
    </location>
</feature>
<dbReference type="EMBL" id="JAKJXP020000047">
    <property type="protein sequence ID" value="KAK7751604.1"/>
    <property type="molecule type" value="Genomic_DNA"/>
</dbReference>
<reference evidence="3 4" key="1">
    <citation type="submission" date="2024-02" db="EMBL/GenBank/DDBJ databases">
        <title>De novo assembly and annotation of 12 fungi associated with fruit tree decline syndrome in Ontario, Canada.</title>
        <authorList>
            <person name="Sulman M."/>
            <person name="Ellouze W."/>
            <person name="Ilyukhin E."/>
        </authorList>
    </citation>
    <scope>NUCLEOTIDE SEQUENCE [LARGE SCALE GENOMIC DNA]</scope>
    <source>
        <strain evidence="3 4">M11/M66-122</strain>
    </source>
</reference>
<dbReference type="Pfam" id="PF10441">
    <property type="entry name" value="Urb2"/>
    <property type="match status" value="1"/>
</dbReference>
<sequence>MDVDSQAQTGRTALVRAVRSLDDKDDLALPEKIQKIWQLLSASKGTRLHSVEETILRWLFKQMTGASQGAEQVRRYPLTWTVLAHAFLKIPPQTLGRVLADRKFTAILRQALDDLYKSLRQPDVSAAQANGVQTGDAGKSTKKRKRGGEASYDIAQLRTHAGCMKTAVEIFGALSSLLAYNDRFIGTGSPEKKVGAEHIKSLFSSSTEETRDITAKLLWICDSALTKLEHGVSQGQNHWVGILTTLWGFHLHNKEDTYEFARHLYPPICSIVAQIKGAHIPTPLLGSQTTKESWLRQLEQFLGAQFIRPVRQRFAVDGSVEILKAALAITSSQALASCIVLWDVAARAPRDPTDTTSKLEHASWAQNVFAALLEVIDSTETPNKTGAIIQLLDTALTTGSIPSTATLREVCKAHALRPDHTDWVLLAKIVKCDSDVFLTDDAILENTLDAISSDSVRSPDQVDQIVTEVAISLLDAYTRARDLAGFIKQWFKRLCNSSSKAPGPIDQTVWFDERIRRHLARNLQSALSSTQLSRLLDWLDSQAENDGALLVILDAICAGIHQEDYIKEADSKVYTMALEGKSQKKLPSGLEALRWRVVSYLASWESSDEINRLWTEVRHSLGGVLKTKPLSEPETMEAFNCSCRLLLANHPRGKAEPELTGLMKSFLERLITALDTDESVLSLEPYLNLVFREFPRLVELPKPDDNILTDLFVALFRRIEQDPEARTQVNSQARKLLQQVVTNPDVEDEEPVTDALISPPLDAITNAEAPCGWTQPQSISEIWTLLEFPTEALTRKRRKRIMSSWKTWKSDIATQASVDPVYANAVLRLLVKVMQQPTFYELLLVKGLVSALKTGPASKSLDGIVDSSKITRKLRKMVENRLSEFASQYKSLAVVEGDETSLALQTTLSAVDCLSEALTKKAIDMQGETVAQLEAAAQSYVAQGKAVGWELRKFLVANFQGSYKESLLISWLEESVQTGNEDSVYELVETFIKVNNQATKLRLLKELVQREKLASGSLGPLLAIKRAIELRGIYFPDGVWQILVKKNHTSITEPNKPSTNDDNEAIDVPAIHERLASLLTQTETIQHFNHVVDILLLLLDKHANAMTQFSIERTLSTVVNVCSPQGGPNLTEAKAAGQVYDRLFKLVAAVIKRHRRRLDGHFPILLVTLQAMLRVLLADPSSSSPRATAVATLASAHEKKRPYPPWLLSSSSRLQARHAARFARLLTLVCEPSAASVASSSTHHHHLPQQQQQLDSATDAAKRAAGQDMYVVLETYIKLQLSEGAGAGTGSDVPRDVRKALEPGVYAILDVTPQGGRRVLNESLDVNGRALFRQMYGEYRKFGRWSGI</sequence>
<dbReference type="PANTHER" id="PTHR15682">
    <property type="entry name" value="UNHEALTHY RIBOSOME BIOGENESIS PROTEIN 2 HOMOLOG"/>
    <property type="match status" value="1"/>
</dbReference>
<dbReference type="GO" id="GO:0005730">
    <property type="term" value="C:nucleolus"/>
    <property type="evidence" value="ECO:0007669"/>
    <property type="project" value="TreeGrafter"/>
</dbReference>
<feature type="domain" description="Nucleolar 27S pre-rRNA processing Urb2/Npa2 C-terminal" evidence="2">
    <location>
        <begin position="1090"/>
        <end position="1347"/>
    </location>
</feature>
<evidence type="ECO:0000313" key="4">
    <source>
        <dbReference type="Proteomes" id="UP001320420"/>
    </source>
</evidence>
<comment type="caution">
    <text evidence="3">The sequence shown here is derived from an EMBL/GenBank/DDBJ whole genome shotgun (WGS) entry which is preliminary data.</text>
</comment>
<dbReference type="PANTHER" id="PTHR15682:SF2">
    <property type="entry name" value="UNHEALTHY RIBOSOME BIOGENESIS PROTEIN 2 HOMOLOG"/>
    <property type="match status" value="1"/>
</dbReference>
<dbReference type="Proteomes" id="UP001320420">
    <property type="component" value="Unassembled WGS sequence"/>
</dbReference>